<comment type="caution">
    <text evidence="2">The sequence shown here is derived from an EMBL/GenBank/DDBJ whole genome shotgun (WGS) entry which is preliminary data.</text>
</comment>
<gene>
    <name evidence="2" type="ORF">CAL65_22320</name>
</gene>
<sequence>MSHIPLDTRRHGPLTIPPTAKHAMINGDTGQVRKDSQNLNKITPFLSNSRFKSGNQIGIRHQAPYKNKQRCKRSAQRKALKSAPIVETQCSTIGNRARKLASA</sequence>
<organism evidence="2 3">
    <name type="scientific">Alkalilimnicola ehrlichii</name>
    <dbReference type="NCBI Taxonomy" id="351052"/>
    <lineage>
        <taxon>Bacteria</taxon>
        <taxon>Pseudomonadati</taxon>
        <taxon>Pseudomonadota</taxon>
        <taxon>Gammaproteobacteria</taxon>
        <taxon>Chromatiales</taxon>
        <taxon>Ectothiorhodospiraceae</taxon>
        <taxon>Alkalilimnicola</taxon>
    </lineage>
</organism>
<evidence type="ECO:0000313" key="2">
    <source>
        <dbReference type="EMBL" id="RFA31558.1"/>
    </source>
</evidence>
<keyword evidence="3" id="KW-1185">Reference proteome</keyword>
<feature type="region of interest" description="Disordered" evidence="1">
    <location>
        <begin position="1"/>
        <end position="23"/>
    </location>
</feature>
<accession>A0A3E0WFP9</accession>
<proteinExistence type="predicted"/>
<reference evidence="3" key="1">
    <citation type="submission" date="2017-05" db="EMBL/GenBank/DDBJ databases">
        <authorList>
            <person name="Sharma S."/>
            <person name="Sidhu C."/>
            <person name="Pinnaka A.K."/>
        </authorList>
    </citation>
    <scope>NUCLEOTIDE SEQUENCE [LARGE SCALE GENOMIC DNA]</scope>
    <source>
        <strain evidence="3">AK93</strain>
    </source>
</reference>
<feature type="compositionally biased region" description="Basic and acidic residues" evidence="1">
    <location>
        <begin position="1"/>
        <end position="10"/>
    </location>
</feature>
<dbReference type="AlphaFoldDB" id="A0A3E0WFP9"/>
<evidence type="ECO:0000313" key="3">
    <source>
        <dbReference type="Proteomes" id="UP000256763"/>
    </source>
</evidence>
<evidence type="ECO:0000256" key="1">
    <source>
        <dbReference type="SAM" id="MobiDB-lite"/>
    </source>
</evidence>
<dbReference type="Proteomes" id="UP000256763">
    <property type="component" value="Unassembled WGS sequence"/>
</dbReference>
<protein>
    <submittedName>
        <fullName evidence="2">Uncharacterized protein</fullName>
    </submittedName>
</protein>
<dbReference type="EMBL" id="NFZW01000049">
    <property type="protein sequence ID" value="RFA31558.1"/>
    <property type="molecule type" value="Genomic_DNA"/>
</dbReference>
<name>A0A3E0WFP9_9GAMM</name>